<dbReference type="PANTHER" id="PTHR34069">
    <property type="entry name" value="3-OXOACYL-[ACYL-CARRIER-PROTEIN] SYNTHASE 3"/>
    <property type="match status" value="1"/>
</dbReference>
<dbReference type="SUPFAM" id="SSF53901">
    <property type="entry name" value="Thiolase-like"/>
    <property type="match status" value="2"/>
</dbReference>
<dbReference type="GO" id="GO:0044550">
    <property type="term" value="P:secondary metabolite biosynthetic process"/>
    <property type="evidence" value="ECO:0007669"/>
    <property type="project" value="TreeGrafter"/>
</dbReference>
<dbReference type="Pfam" id="PF08541">
    <property type="entry name" value="ACP_syn_III_C"/>
    <property type="match status" value="1"/>
</dbReference>
<evidence type="ECO:0000259" key="3">
    <source>
        <dbReference type="Pfam" id="PF08541"/>
    </source>
</evidence>
<evidence type="ECO:0000313" key="5">
    <source>
        <dbReference type="Proteomes" id="UP000461948"/>
    </source>
</evidence>
<dbReference type="RefSeq" id="WP_050499143.1">
    <property type="nucleotide sequence ID" value="NZ_CP034471.1"/>
</dbReference>
<name>A0A7X2MJ97_ENTAG</name>
<dbReference type="InterPro" id="IPR016039">
    <property type="entry name" value="Thiolase-like"/>
</dbReference>
<evidence type="ECO:0000256" key="1">
    <source>
        <dbReference type="ARBA" id="ARBA00022679"/>
    </source>
</evidence>
<keyword evidence="2" id="KW-0012">Acyltransferase</keyword>
<dbReference type="Gene3D" id="3.40.47.10">
    <property type="match status" value="2"/>
</dbReference>
<evidence type="ECO:0000256" key="2">
    <source>
        <dbReference type="ARBA" id="ARBA00023315"/>
    </source>
</evidence>
<reference evidence="4 5" key="1">
    <citation type="submission" date="2019-11" db="EMBL/GenBank/DDBJ databases">
        <title>Draft Genome Sequence of Plant Growth-Promoting Rhizosphere-Associated Bacteria.</title>
        <authorList>
            <person name="Vasilyev I.Y."/>
            <person name="Radchenko V."/>
            <person name="Ilnitskaya E.V."/>
        </authorList>
    </citation>
    <scope>NUCLEOTIDE SEQUENCE [LARGE SCALE GENOMIC DNA]</scope>
    <source>
        <strain evidence="4 5">VRA_MhP_f</strain>
    </source>
</reference>
<proteinExistence type="predicted"/>
<dbReference type="InterPro" id="IPR013747">
    <property type="entry name" value="ACP_syn_III_C"/>
</dbReference>
<dbReference type="Proteomes" id="UP000461948">
    <property type="component" value="Unassembled WGS sequence"/>
</dbReference>
<accession>A0A7X2MJ97</accession>
<evidence type="ECO:0000313" key="4">
    <source>
        <dbReference type="EMBL" id="MSE14155.1"/>
    </source>
</evidence>
<organism evidence="4 5">
    <name type="scientific">Enterobacter agglomerans</name>
    <name type="common">Erwinia herbicola</name>
    <name type="synonym">Pantoea agglomerans</name>
    <dbReference type="NCBI Taxonomy" id="549"/>
    <lineage>
        <taxon>Bacteria</taxon>
        <taxon>Pseudomonadati</taxon>
        <taxon>Pseudomonadota</taxon>
        <taxon>Gammaproteobacteria</taxon>
        <taxon>Enterobacterales</taxon>
        <taxon>Erwiniaceae</taxon>
        <taxon>Pantoea</taxon>
        <taxon>Pantoea agglomerans group</taxon>
    </lineage>
</organism>
<sequence length="356" mass="39429">MKILSTGHTLSRAAHLDEVDHPNQLQLEAIKRAGYKQFWTESQSVREMAASAARNALEQFHLSSEDVGFIVAGFSGVPDFIGIDLACQVGAELNCNQIRTLNLVEGCATAVSVWKHASSLCTEMPEGKFGLVVLAQRMSDTHQDRFGLMNAALSDGAVACVVGKAITYADQPGLRYISTEDISDCRYVDMMRIEYGGGHLPFLPEGRDSKKDKLGRERIMDNYCFSSQDLMNFLILRENNSINVIRRVLEKSVSRDTPPFLLHTLEGKQSIENLCNRIGIPIERSNISLLSELGHVGCADPLLSFRLMMQRGIISPGSEIVMSTISTGMKWGASLFRYETAISKDNVSYKPERSNN</sequence>
<dbReference type="EMBL" id="WKLC01000062">
    <property type="protein sequence ID" value="MSE14155.1"/>
    <property type="molecule type" value="Genomic_DNA"/>
</dbReference>
<protein>
    <recommendedName>
        <fullName evidence="3">Beta-ketoacyl-[acyl-carrier-protein] synthase III C-terminal domain-containing protein</fullName>
    </recommendedName>
</protein>
<dbReference type="PANTHER" id="PTHR34069:SF3">
    <property type="entry name" value="ACYL-COA:ACYL-COA ALKYLTRANSFERASE"/>
    <property type="match status" value="1"/>
</dbReference>
<dbReference type="GO" id="GO:0016746">
    <property type="term" value="F:acyltransferase activity"/>
    <property type="evidence" value="ECO:0007669"/>
    <property type="project" value="UniProtKB-KW"/>
</dbReference>
<dbReference type="AlphaFoldDB" id="A0A7X2MJ97"/>
<feature type="domain" description="Beta-ketoacyl-[acyl-carrier-protein] synthase III C-terminal" evidence="3">
    <location>
        <begin position="267"/>
        <end position="338"/>
    </location>
</feature>
<keyword evidence="1" id="KW-0808">Transferase</keyword>
<gene>
    <name evidence="4" type="ORF">GKC49_02995</name>
</gene>
<comment type="caution">
    <text evidence="4">The sequence shown here is derived from an EMBL/GenBank/DDBJ whole genome shotgun (WGS) entry which is preliminary data.</text>
</comment>